<sequence>MSDPAPFWRAWLRSPARRPSDRVGALVIGGNYRGLGVVRSLGRRGIPVWVLTDEHLIAAASRYARRSVPWPALGEAEQVGYLLDLGARHRLDAWAIFPTVDEDAALLARNHAALMERYRLTVPPWKMLRWAYDKRLTYRLAAELGVAHPWTRYPCSREEVAALDCAYPVILKPAIKENANCFTRAKAWRVDGREALLARYDEACGLVAPDVIMIQELIPGGGEAQFSYAALCVDGRPRASLAARRTRQHPVDFGRSSSYVETVDLPEIEEPARRLLAAMRYTGLVEVEFKYDSRDGRHKLLDINPRAWGWHTLGRRAGVDFPYLLWRALEDESAPEARARPGVRWVRAVTDLPAVAHEIWRGRMSLRAYLRSLRGPIEFAIFALDDPLPALLEVPLLSYIAWRRRSVLKNAMKPPYTGEKERKIRVAG</sequence>
<evidence type="ECO:0000313" key="4">
    <source>
        <dbReference type="Proteomes" id="UP000178606"/>
    </source>
</evidence>
<dbReference type="InterPro" id="IPR011761">
    <property type="entry name" value="ATP-grasp"/>
</dbReference>
<dbReference type="SUPFAM" id="SSF56059">
    <property type="entry name" value="Glutathione synthetase ATP-binding domain-like"/>
    <property type="match status" value="1"/>
</dbReference>
<keyword evidence="1" id="KW-0067">ATP-binding</keyword>
<evidence type="ECO:0000313" key="3">
    <source>
        <dbReference type="EMBL" id="OGG52152.1"/>
    </source>
</evidence>
<dbReference type="GO" id="GO:0046872">
    <property type="term" value="F:metal ion binding"/>
    <property type="evidence" value="ECO:0007669"/>
    <property type="project" value="InterPro"/>
</dbReference>
<dbReference type="Gene3D" id="3.30.470.20">
    <property type="entry name" value="ATP-grasp fold, B domain"/>
    <property type="match status" value="1"/>
</dbReference>
<evidence type="ECO:0000259" key="2">
    <source>
        <dbReference type="PROSITE" id="PS50975"/>
    </source>
</evidence>
<dbReference type="PROSITE" id="PS50975">
    <property type="entry name" value="ATP_GRASP"/>
    <property type="match status" value="1"/>
</dbReference>
<proteinExistence type="predicted"/>
<dbReference type="GO" id="GO:0005524">
    <property type="term" value="F:ATP binding"/>
    <property type="evidence" value="ECO:0007669"/>
    <property type="project" value="UniProtKB-UniRule"/>
</dbReference>
<gene>
    <name evidence="3" type="ORF">A3F84_17955</name>
</gene>
<keyword evidence="1" id="KW-0547">Nucleotide-binding</keyword>
<dbReference type="Pfam" id="PF15632">
    <property type="entry name" value="ATPgrasp_Ter"/>
    <property type="match status" value="1"/>
</dbReference>
<protein>
    <recommendedName>
        <fullName evidence="2">ATP-grasp domain-containing protein</fullName>
    </recommendedName>
</protein>
<dbReference type="Proteomes" id="UP000178606">
    <property type="component" value="Unassembled WGS sequence"/>
</dbReference>
<feature type="domain" description="ATP-grasp" evidence="2">
    <location>
        <begin position="138"/>
        <end position="330"/>
    </location>
</feature>
<reference evidence="3 4" key="1">
    <citation type="journal article" date="2016" name="Nat. Commun.">
        <title>Thousands of microbial genomes shed light on interconnected biogeochemical processes in an aquifer system.</title>
        <authorList>
            <person name="Anantharaman K."/>
            <person name="Brown C.T."/>
            <person name="Hug L.A."/>
            <person name="Sharon I."/>
            <person name="Castelle C.J."/>
            <person name="Probst A.J."/>
            <person name="Thomas B.C."/>
            <person name="Singh A."/>
            <person name="Wilkins M.J."/>
            <person name="Karaoz U."/>
            <person name="Brodie E.L."/>
            <person name="Williams K.H."/>
            <person name="Hubbard S.S."/>
            <person name="Banfield J.F."/>
        </authorList>
    </citation>
    <scope>NUCLEOTIDE SEQUENCE [LARGE SCALE GENOMIC DNA]</scope>
    <source>
        <strain evidence="4">RIFCSPLOWO2_12_FULL_64_10</strain>
    </source>
</reference>
<name>A0A1F6CTD8_HANXR</name>
<dbReference type="AlphaFoldDB" id="A0A1F6CTD8"/>
<accession>A0A1F6CTD8</accession>
<dbReference type="EMBL" id="MFKF01000155">
    <property type="protein sequence ID" value="OGG52152.1"/>
    <property type="molecule type" value="Genomic_DNA"/>
</dbReference>
<comment type="caution">
    <text evidence="3">The sequence shown here is derived from an EMBL/GenBank/DDBJ whole genome shotgun (WGS) entry which is preliminary data.</text>
</comment>
<organism evidence="3 4">
    <name type="scientific">Handelsmanbacteria sp. (strain RIFCSPLOWO2_12_FULL_64_10)</name>
    <dbReference type="NCBI Taxonomy" id="1817868"/>
    <lineage>
        <taxon>Bacteria</taxon>
        <taxon>Candidatus Handelsmaniibacteriota</taxon>
    </lineage>
</organism>
<evidence type="ECO:0000256" key="1">
    <source>
        <dbReference type="PROSITE-ProRule" id="PRU00409"/>
    </source>
</evidence>